<keyword evidence="2" id="KW-0812">Transmembrane</keyword>
<organism evidence="3 4">
    <name type="scientific">Sulfoacidibacillus thermotolerans</name>
    <name type="common">Acidibacillus sulfuroxidans</name>
    <dbReference type="NCBI Taxonomy" id="1765684"/>
    <lineage>
        <taxon>Bacteria</taxon>
        <taxon>Bacillati</taxon>
        <taxon>Bacillota</taxon>
        <taxon>Bacilli</taxon>
        <taxon>Bacillales</taxon>
        <taxon>Alicyclobacillaceae</taxon>
        <taxon>Sulfoacidibacillus</taxon>
    </lineage>
</organism>
<evidence type="ECO:0000256" key="2">
    <source>
        <dbReference type="SAM" id="Phobius"/>
    </source>
</evidence>
<gene>
    <name evidence="3" type="ORF">BM613_06785</name>
</gene>
<dbReference type="EMBL" id="MPDK01000009">
    <property type="protein sequence ID" value="PWI57689.1"/>
    <property type="molecule type" value="Genomic_DNA"/>
</dbReference>
<evidence type="ECO:0000313" key="3">
    <source>
        <dbReference type="EMBL" id="PWI57689.1"/>
    </source>
</evidence>
<keyword evidence="2" id="KW-0472">Membrane</keyword>
<dbReference type="Pfam" id="PF02325">
    <property type="entry name" value="CCB3_YggT"/>
    <property type="match status" value="1"/>
</dbReference>
<name>A0A2U3D8U1_SULT2</name>
<evidence type="ECO:0000313" key="4">
    <source>
        <dbReference type="Proteomes" id="UP000245380"/>
    </source>
</evidence>
<reference evidence="3 4" key="1">
    <citation type="submission" date="2016-11" db="EMBL/GenBank/DDBJ databases">
        <title>Comparative genomics of Acidibacillus ferroxidans species.</title>
        <authorList>
            <person name="Oliveira G."/>
            <person name="Nunes G."/>
            <person name="Oliveira R."/>
            <person name="Araujo F."/>
            <person name="Salim A."/>
            <person name="Scholte L."/>
            <person name="Morais D."/>
            <person name="Nancucheo I."/>
            <person name="Johnson D.B."/>
            <person name="Grail B."/>
            <person name="Bittencourt J."/>
            <person name="Valadares R."/>
        </authorList>
    </citation>
    <scope>NUCLEOTIDE SEQUENCE [LARGE SCALE GENOMIC DNA]</scope>
    <source>
        <strain evidence="3 4">Y002</strain>
    </source>
</reference>
<dbReference type="PANTHER" id="PTHR33219:SF14">
    <property type="entry name" value="PROTEIN COFACTOR ASSEMBLY OF COMPLEX C SUBUNIT B CCB3, CHLOROPLASTIC-RELATED"/>
    <property type="match status" value="1"/>
</dbReference>
<dbReference type="PANTHER" id="PTHR33219">
    <property type="entry name" value="YLMG HOMOLOG PROTEIN 2, CHLOROPLASTIC"/>
    <property type="match status" value="1"/>
</dbReference>
<feature type="transmembrane region" description="Helical" evidence="2">
    <location>
        <begin position="6"/>
        <end position="27"/>
    </location>
</feature>
<keyword evidence="4" id="KW-1185">Reference proteome</keyword>
<feature type="transmembrane region" description="Helical" evidence="2">
    <location>
        <begin position="62"/>
        <end position="86"/>
    </location>
</feature>
<dbReference type="Proteomes" id="UP000245380">
    <property type="component" value="Unassembled WGS sequence"/>
</dbReference>
<keyword evidence="2" id="KW-1133">Transmembrane helix</keyword>
<protein>
    <recommendedName>
        <fullName evidence="5">YggT family protein</fullName>
    </recommendedName>
</protein>
<comment type="similarity">
    <text evidence="1">Belongs to the YggT family.</text>
</comment>
<dbReference type="AlphaFoldDB" id="A0A2U3D8U1"/>
<dbReference type="GO" id="GO:0016020">
    <property type="term" value="C:membrane"/>
    <property type="evidence" value="ECO:0007669"/>
    <property type="project" value="InterPro"/>
</dbReference>
<sequence length="96" mass="11163">MLIGSTISWLLNLYWYFILARILISWFPDVNDTAIGRFIIRVTEPYLAPFRRFIPAVRLGSVYLDLSVIVAIFAFYFIENGLLWIVESILQLFGLS</sequence>
<dbReference type="OrthoDB" id="47652at2"/>
<evidence type="ECO:0008006" key="5">
    <source>
        <dbReference type="Google" id="ProtNLM"/>
    </source>
</evidence>
<comment type="caution">
    <text evidence="3">The sequence shown here is derived from an EMBL/GenBank/DDBJ whole genome shotgun (WGS) entry which is preliminary data.</text>
</comment>
<evidence type="ECO:0000256" key="1">
    <source>
        <dbReference type="ARBA" id="ARBA00010894"/>
    </source>
</evidence>
<proteinExistence type="inferred from homology"/>
<dbReference type="InterPro" id="IPR003425">
    <property type="entry name" value="CCB3/YggT"/>
</dbReference>
<accession>A0A2U3D8U1</accession>